<dbReference type="GO" id="GO:0016787">
    <property type="term" value="F:hydrolase activity"/>
    <property type="evidence" value="ECO:0007669"/>
    <property type="project" value="UniProtKB-KW"/>
</dbReference>
<dbReference type="EMBL" id="BAABDE010000050">
    <property type="protein sequence ID" value="GAA3848290.1"/>
    <property type="molecule type" value="Genomic_DNA"/>
</dbReference>
<keyword evidence="1 3" id="KW-0378">Hydrolase</keyword>
<dbReference type="SUPFAM" id="SSF53474">
    <property type="entry name" value="alpha/beta-Hydrolases"/>
    <property type="match status" value="1"/>
</dbReference>
<dbReference type="Pfam" id="PF02129">
    <property type="entry name" value="Peptidase_S15"/>
    <property type="match status" value="1"/>
</dbReference>
<name>A0ABP7JLW1_9ACTN</name>
<dbReference type="Gene3D" id="1.10.3020.10">
    <property type="entry name" value="alpha-amino acid ester hydrolase ( Helical cap domain)"/>
    <property type="match status" value="1"/>
</dbReference>
<dbReference type="Pfam" id="PF08530">
    <property type="entry name" value="PepX_C"/>
    <property type="match status" value="1"/>
</dbReference>
<dbReference type="NCBIfam" id="TIGR00976">
    <property type="entry name" value="CocE_NonD"/>
    <property type="match status" value="1"/>
</dbReference>
<dbReference type="InterPro" id="IPR013736">
    <property type="entry name" value="Xaa-Pro_dipept_C"/>
</dbReference>
<keyword evidence="4" id="KW-1185">Reference proteome</keyword>
<protein>
    <submittedName>
        <fullName evidence="3">CocE/NonD family hydrolase</fullName>
    </submittedName>
</protein>
<dbReference type="InterPro" id="IPR005674">
    <property type="entry name" value="CocE/Ser_esterase"/>
</dbReference>
<evidence type="ECO:0000256" key="1">
    <source>
        <dbReference type="ARBA" id="ARBA00022801"/>
    </source>
</evidence>
<dbReference type="InterPro" id="IPR008979">
    <property type="entry name" value="Galactose-bd-like_sf"/>
</dbReference>
<dbReference type="RefSeq" id="WP_275769027.1">
    <property type="nucleotide sequence ID" value="NZ_BAABDE010000050.1"/>
</dbReference>
<reference evidence="4" key="1">
    <citation type="journal article" date="2019" name="Int. J. Syst. Evol. Microbiol.">
        <title>The Global Catalogue of Microorganisms (GCM) 10K type strain sequencing project: providing services to taxonomists for standard genome sequencing and annotation.</title>
        <authorList>
            <consortium name="The Broad Institute Genomics Platform"/>
            <consortium name="The Broad Institute Genome Sequencing Center for Infectious Disease"/>
            <person name="Wu L."/>
            <person name="Ma J."/>
        </authorList>
    </citation>
    <scope>NUCLEOTIDE SEQUENCE [LARGE SCALE GENOMIC DNA]</scope>
    <source>
        <strain evidence="4">JCM 17138</strain>
    </source>
</reference>
<evidence type="ECO:0000313" key="3">
    <source>
        <dbReference type="EMBL" id="GAA3848290.1"/>
    </source>
</evidence>
<comment type="caution">
    <text evidence="3">The sequence shown here is derived from an EMBL/GenBank/DDBJ whole genome shotgun (WGS) entry which is preliminary data.</text>
</comment>
<sequence>MNVPFETVTPAPVDPTALPFRVRMRDGVRLATDVYLPEGESVDEPGPTILVRLPYDKSGTYASMPLIARYLTGRGYRVAVQDVRGKFRSEGETLLFVNEVHDGYDTLEWITHQPWSDGIVGMWGDSYYGYTQWAAVASGHRALRAIAPRVTGTELGQVVDNPDGTRDVEMGIHLGYMATHYVGPDTYEWEPDPGHRPLIAPFEEFFRTLGRRSPSFDVAFPEEVRLRRWPEGHPFDHRAVPVLHTVGWYDNCAPWHWRDIEELARRPDWANQQYLLIDAIDHENYHLSGAPYDDESRDHALDQNAFRALLPGYLDPALDFFDIFLRQQGNPADLPRVRWHLVHGGEEGFRKDAHWPPAGSRVVSLHLGPDAGTPDGDTPGLLSPTPLEIPSAASWTHDPEDPVPSAAPNAFAYLQTNPRLHEWSKRRDVLVFDAEPTPAPLDLAGPVSLDIALTTTGPSTHLFAKLLDVHANGDAELVAHGRVHIENPARRLTLSLGHAGYRLRTGHRLRLHLHSSDFPEFVLHPGTGENPWLATRGERTTQRIRLGGADGARLVLTVASPEH</sequence>
<gene>
    <name evidence="3" type="ORF">GCM10022403_094960</name>
</gene>
<organism evidence="3 4">
    <name type="scientific">Streptomyces coacervatus</name>
    <dbReference type="NCBI Taxonomy" id="647381"/>
    <lineage>
        <taxon>Bacteria</taxon>
        <taxon>Bacillati</taxon>
        <taxon>Actinomycetota</taxon>
        <taxon>Actinomycetes</taxon>
        <taxon>Kitasatosporales</taxon>
        <taxon>Streptomycetaceae</taxon>
        <taxon>Streptomyces</taxon>
    </lineage>
</organism>
<dbReference type="InterPro" id="IPR000383">
    <property type="entry name" value="Xaa-Pro-like_dom"/>
</dbReference>
<accession>A0ABP7JLW1</accession>
<proteinExistence type="predicted"/>
<dbReference type="SUPFAM" id="SSF49785">
    <property type="entry name" value="Galactose-binding domain-like"/>
    <property type="match status" value="1"/>
</dbReference>
<dbReference type="InterPro" id="IPR029058">
    <property type="entry name" value="AB_hydrolase_fold"/>
</dbReference>
<dbReference type="Gene3D" id="2.60.120.260">
    <property type="entry name" value="Galactose-binding domain-like"/>
    <property type="match status" value="1"/>
</dbReference>
<feature type="domain" description="Xaa-Pro dipeptidyl-peptidase C-terminal" evidence="2">
    <location>
        <begin position="318"/>
        <end position="555"/>
    </location>
</feature>
<evidence type="ECO:0000313" key="4">
    <source>
        <dbReference type="Proteomes" id="UP001501009"/>
    </source>
</evidence>
<dbReference type="SMART" id="SM00939">
    <property type="entry name" value="PepX_C"/>
    <property type="match status" value="1"/>
</dbReference>
<dbReference type="Proteomes" id="UP001501009">
    <property type="component" value="Unassembled WGS sequence"/>
</dbReference>
<dbReference type="Gene3D" id="3.40.50.1820">
    <property type="entry name" value="alpha/beta hydrolase"/>
    <property type="match status" value="1"/>
</dbReference>
<evidence type="ECO:0000259" key="2">
    <source>
        <dbReference type="SMART" id="SM00939"/>
    </source>
</evidence>